<proteinExistence type="predicted"/>
<gene>
    <name evidence="1" type="ORF">H4219_005897</name>
</gene>
<accession>A0A9W7ZRX0</accession>
<sequence length="68" mass="7538">MDTSNNVGHQTLVSTSTLNNNSVITRNFYLFANNGGGLFVNWFMIQDIAYNIFGLPRQVVIVLTTLNG</sequence>
<name>A0A9W7ZRX0_9FUNG</name>
<dbReference type="EMBL" id="JANBPU010000433">
    <property type="protein sequence ID" value="KAJ1911580.1"/>
    <property type="molecule type" value="Genomic_DNA"/>
</dbReference>
<organism evidence="1 2">
    <name type="scientific">Mycoemilia scoparia</name>
    <dbReference type="NCBI Taxonomy" id="417184"/>
    <lineage>
        <taxon>Eukaryota</taxon>
        <taxon>Fungi</taxon>
        <taxon>Fungi incertae sedis</taxon>
        <taxon>Zoopagomycota</taxon>
        <taxon>Kickxellomycotina</taxon>
        <taxon>Kickxellomycetes</taxon>
        <taxon>Kickxellales</taxon>
        <taxon>Kickxellaceae</taxon>
        <taxon>Mycoemilia</taxon>
    </lineage>
</organism>
<protein>
    <submittedName>
        <fullName evidence="1">Uncharacterized protein</fullName>
    </submittedName>
</protein>
<dbReference type="AlphaFoldDB" id="A0A9W7ZRX0"/>
<comment type="caution">
    <text evidence="1">The sequence shown here is derived from an EMBL/GenBank/DDBJ whole genome shotgun (WGS) entry which is preliminary data.</text>
</comment>
<feature type="non-terminal residue" evidence="1">
    <location>
        <position position="68"/>
    </location>
</feature>
<dbReference type="Proteomes" id="UP001150538">
    <property type="component" value="Unassembled WGS sequence"/>
</dbReference>
<reference evidence="1" key="1">
    <citation type="submission" date="2022-07" db="EMBL/GenBank/DDBJ databases">
        <title>Phylogenomic reconstructions and comparative analyses of Kickxellomycotina fungi.</title>
        <authorList>
            <person name="Reynolds N.K."/>
            <person name="Stajich J.E."/>
            <person name="Barry K."/>
            <person name="Grigoriev I.V."/>
            <person name="Crous P."/>
            <person name="Smith M.E."/>
        </authorList>
    </citation>
    <scope>NUCLEOTIDE SEQUENCE</scope>
    <source>
        <strain evidence="1">NBRC 100468</strain>
    </source>
</reference>
<keyword evidence="2" id="KW-1185">Reference proteome</keyword>
<evidence type="ECO:0000313" key="1">
    <source>
        <dbReference type="EMBL" id="KAJ1911580.1"/>
    </source>
</evidence>
<evidence type="ECO:0000313" key="2">
    <source>
        <dbReference type="Proteomes" id="UP001150538"/>
    </source>
</evidence>